<dbReference type="GO" id="GO:0003777">
    <property type="term" value="F:microtubule motor activity"/>
    <property type="evidence" value="ECO:0007669"/>
    <property type="project" value="InterPro"/>
</dbReference>
<dbReference type="Proteomes" id="UP001378592">
    <property type="component" value="Unassembled WGS sequence"/>
</dbReference>
<evidence type="ECO:0000256" key="3">
    <source>
        <dbReference type="ARBA" id="ARBA00023054"/>
    </source>
</evidence>
<reference evidence="10 11" key="1">
    <citation type="submission" date="2024-03" db="EMBL/GenBank/DDBJ databases">
        <title>The genome assembly and annotation of the cricket Gryllus longicercus Weissman &amp; Gray.</title>
        <authorList>
            <person name="Szrajer S."/>
            <person name="Gray D."/>
            <person name="Ylla G."/>
        </authorList>
    </citation>
    <scope>NUCLEOTIDE SEQUENCE [LARGE SCALE GENOMIC DNA]</scope>
    <source>
        <strain evidence="10">DAG 2021-001</strain>
        <tissue evidence="10">Whole body minus gut</tissue>
    </source>
</reference>
<accession>A0AAN9W0V8</accession>
<feature type="coiled-coil region" evidence="6">
    <location>
        <begin position="43"/>
        <end position="99"/>
    </location>
</feature>
<keyword evidence="4" id="KW-0505">Motor protein</keyword>
<dbReference type="PROSITE" id="PS50067">
    <property type="entry name" value="KINESIN_MOTOR_2"/>
    <property type="match status" value="1"/>
</dbReference>
<comment type="similarity">
    <text evidence="5">Belongs to the TRAFAC class myosin-kinesin ATPase superfamily. Kinesin family.</text>
</comment>
<evidence type="ECO:0000256" key="1">
    <source>
        <dbReference type="ARBA" id="ARBA00022741"/>
    </source>
</evidence>
<dbReference type="InterPro" id="IPR036961">
    <property type="entry name" value="Kinesin_motor_dom_sf"/>
</dbReference>
<organism evidence="10 11">
    <name type="scientific">Gryllus longicercus</name>
    <dbReference type="NCBI Taxonomy" id="2509291"/>
    <lineage>
        <taxon>Eukaryota</taxon>
        <taxon>Metazoa</taxon>
        <taxon>Ecdysozoa</taxon>
        <taxon>Arthropoda</taxon>
        <taxon>Hexapoda</taxon>
        <taxon>Insecta</taxon>
        <taxon>Pterygota</taxon>
        <taxon>Neoptera</taxon>
        <taxon>Polyneoptera</taxon>
        <taxon>Orthoptera</taxon>
        <taxon>Ensifera</taxon>
        <taxon>Gryllidea</taxon>
        <taxon>Grylloidea</taxon>
        <taxon>Gryllidae</taxon>
        <taxon>Gryllinae</taxon>
        <taxon>Gryllus</taxon>
    </lineage>
</organism>
<evidence type="ECO:0000259" key="8">
    <source>
        <dbReference type="PROSITE" id="PS50006"/>
    </source>
</evidence>
<evidence type="ECO:0000256" key="2">
    <source>
        <dbReference type="ARBA" id="ARBA00022840"/>
    </source>
</evidence>
<dbReference type="AlphaFoldDB" id="A0AAN9W0V8"/>
<feature type="domain" description="FHA" evidence="8">
    <location>
        <begin position="165"/>
        <end position="219"/>
    </location>
</feature>
<keyword evidence="1" id="KW-0547">Nucleotide-binding</keyword>
<dbReference type="EMBL" id="JAZDUA010000025">
    <property type="protein sequence ID" value="KAK7872411.1"/>
    <property type="molecule type" value="Genomic_DNA"/>
</dbReference>
<evidence type="ECO:0000256" key="7">
    <source>
        <dbReference type="SAM" id="MobiDB-lite"/>
    </source>
</evidence>
<protein>
    <recommendedName>
        <fullName evidence="12">Kinesin-like protein KIF14</fullName>
    </recommendedName>
</protein>
<evidence type="ECO:0000313" key="11">
    <source>
        <dbReference type="Proteomes" id="UP001378592"/>
    </source>
</evidence>
<dbReference type="Pfam" id="PF00498">
    <property type="entry name" value="FHA"/>
    <property type="match status" value="1"/>
</dbReference>
<dbReference type="Gene3D" id="3.40.850.10">
    <property type="entry name" value="Kinesin motor domain"/>
    <property type="match status" value="1"/>
</dbReference>
<keyword evidence="2" id="KW-0067">ATP-binding</keyword>
<evidence type="ECO:0000256" key="4">
    <source>
        <dbReference type="ARBA" id="ARBA00023175"/>
    </source>
</evidence>
<dbReference type="GO" id="GO:0007018">
    <property type="term" value="P:microtubule-based movement"/>
    <property type="evidence" value="ECO:0007669"/>
    <property type="project" value="InterPro"/>
</dbReference>
<dbReference type="SMART" id="SM00240">
    <property type="entry name" value="FHA"/>
    <property type="match status" value="1"/>
</dbReference>
<sequence>MLATVSPCNVHAEETLATLRYACQARTIINRVRVNEDPNDRLIRDLRAEVDRLTALKEVFEHHKMHPLGEGDNGMSEEIHRKEQEIRRLKEQLKQSQEYLSKSDRSWSERLQEAEQRKSAELKYLKQCGLAVHLDWNEQQPCLVNLTADPILSGTLFYLLPPGIVQIGRQNSGVEDDIPDICLNGPLVRRKHCTIQNLGGSLSLIPGSDGQTFVNGKMVNIQTSLHHGDRVVIGGNHYFRVNHPQDPKAKVIDHPIDYQFAYQEIHRIQESKLEAELEEAKRNALKELEETRKEAEMQLGSQRFQFEQQLQQLGTTLEMHKDALSEISRKKEELEIEKHILEAEVESHKLRRASTVLEDSFVIAPYKTNFLQEVEDILNGTLCETETILRSNPNEVSKVINLHDMQVMIQEAKQLSKELGIPYDFSHEHVVGENALQQRVKVRDRSKCITAFWQPSYFSHWVDRLRHHDPDDSIKEILNHDHIEWTEDLEISVSEDSTRIMVNTKNVKRQLNESILQLSMESCESVMDTGCESSESDSLDDNHESICGCIEQMENTVQDLRILCNGQNKEVIKKLNALNAVIKDLKAVLQISSTKCLDTEVNESSFNFKFPVSNTPPAKSNLRSPGHPGQDTPKIAKSVRFLLSESQQLSSTS</sequence>
<keyword evidence="11" id="KW-1185">Reference proteome</keyword>
<evidence type="ECO:0008006" key="12">
    <source>
        <dbReference type="Google" id="ProtNLM"/>
    </source>
</evidence>
<dbReference type="SUPFAM" id="SSF52540">
    <property type="entry name" value="P-loop containing nucleoside triphosphate hydrolases"/>
    <property type="match status" value="1"/>
</dbReference>
<dbReference type="PANTHER" id="PTHR47117">
    <property type="entry name" value="STAR-RELATED LIPID TRANSFER PROTEIN 9"/>
    <property type="match status" value="1"/>
</dbReference>
<proteinExistence type="inferred from homology"/>
<dbReference type="InterPro" id="IPR008984">
    <property type="entry name" value="SMAD_FHA_dom_sf"/>
</dbReference>
<evidence type="ECO:0000259" key="9">
    <source>
        <dbReference type="PROSITE" id="PS50067"/>
    </source>
</evidence>
<dbReference type="GO" id="GO:0008017">
    <property type="term" value="F:microtubule binding"/>
    <property type="evidence" value="ECO:0007669"/>
    <property type="project" value="InterPro"/>
</dbReference>
<evidence type="ECO:0000256" key="5">
    <source>
        <dbReference type="PROSITE-ProRule" id="PRU00283"/>
    </source>
</evidence>
<dbReference type="FunFam" id="2.60.200.20:FF:000050">
    <property type="entry name" value="Kinesin-like protein, KLP38B"/>
    <property type="match status" value="1"/>
</dbReference>
<feature type="region of interest" description="Disordered" evidence="7">
    <location>
        <begin position="616"/>
        <end position="635"/>
    </location>
</feature>
<evidence type="ECO:0000256" key="6">
    <source>
        <dbReference type="SAM" id="Coils"/>
    </source>
</evidence>
<comment type="caution">
    <text evidence="5">Lacks conserved residue(s) required for the propagation of feature annotation.</text>
</comment>
<dbReference type="InterPro" id="IPR000253">
    <property type="entry name" value="FHA_dom"/>
</dbReference>
<dbReference type="InterPro" id="IPR001752">
    <property type="entry name" value="Kinesin_motor_dom"/>
</dbReference>
<feature type="coiled-coil region" evidence="6">
    <location>
        <begin position="263"/>
        <end position="351"/>
    </location>
</feature>
<feature type="domain" description="Kinesin motor" evidence="9">
    <location>
        <begin position="1"/>
        <end position="28"/>
    </location>
</feature>
<dbReference type="SUPFAM" id="SSF49879">
    <property type="entry name" value="SMAD/FHA domain"/>
    <property type="match status" value="1"/>
</dbReference>
<keyword evidence="3 6" id="KW-0175">Coiled coil</keyword>
<dbReference type="InterPro" id="IPR027417">
    <property type="entry name" value="P-loop_NTPase"/>
</dbReference>
<dbReference type="PANTHER" id="PTHR47117:SF5">
    <property type="entry name" value="KINESIN-LIKE PROTEIN KIF14"/>
    <property type="match status" value="1"/>
</dbReference>
<dbReference type="Gene3D" id="2.60.200.20">
    <property type="match status" value="1"/>
</dbReference>
<dbReference type="PROSITE" id="PS50006">
    <property type="entry name" value="FHA_DOMAIN"/>
    <property type="match status" value="1"/>
</dbReference>
<name>A0AAN9W0V8_9ORTH</name>
<dbReference type="GO" id="GO:0005524">
    <property type="term" value="F:ATP binding"/>
    <property type="evidence" value="ECO:0007669"/>
    <property type="project" value="UniProtKB-KW"/>
</dbReference>
<evidence type="ECO:0000313" key="10">
    <source>
        <dbReference type="EMBL" id="KAK7872411.1"/>
    </source>
</evidence>
<gene>
    <name evidence="10" type="ORF">R5R35_007018</name>
</gene>
<comment type="caution">
    <text evidence="10">The sequence shown here is derived from an EMBL/GenBank/DDBJ whole genome shotgun (WGS) entry which is preliminary data.</text>
</comment>
<feature type="coiled-coil region" evidence="6">
    <location>
        <begin position="550"/>
        <end position="588"/>
    </location>
</feature>